<feature type="domain" description="Glycosyl hydrolase family 13 catalytic" evidence="1">
    <location>
        <begin position="2"/>
        <end position="509"/>
    </location>
</feature>
<name>A0A2N6K817_FISMU</name>
<dbReference type="SMART" id="SM00642">
    <property type="entry name" value="Aamy"/>
    <property type="match status" value="1"/>
</dbReference>
<evidence type="ECO:0000313" key="2">
    <source>
        <dbReference type="EMBL" id="PLZ93645.1"/>
    </source>
</evidence>
<dbReference type="PANTHER" id="PTHR10357">
    <property type="entry name" value="ALPHA-AMYLASE FAMILY MEMBER"/>
    <property type="match status" value="1"/>
</dbReference>
<dbReference type="InterPro" id="IPR006047">
    <property type="entry name" value="GH13_cat_dom"/>
</dbReference>
<accession>A0A2N6K817</accession>
<proteinExistence type="predicted"/>
<gene>
    <name evidence="2" type="primary">treY</name>
    <name evidence="2" type="ORF">CEN44_02740</name>
</gene>
<dbReference type="InterPro" id="IPR012767">
    <property type="entry name" value="Trehalose_TreY"/>
</dbReference>
<dbReference type="GO" id="GO:0047470">
    <property type="term" value="F:(1,4)-alpha-D-glucan 1-alpha-D-glucosylmutase activity"/>
    <property type="evidence" value="ECO:0007669"/>
    <property type="project" value="TreeGrafter"/>
</dbReference>
<dbReference type="NCBIfam" id="TIGR02401">
    <property type="entry name" value="trehalose_TreY"/>
    <property type="match status" value="1"/>
</dbReference>
<dbReference type="SUPFAM" id="SSF51445">
    <property type="entry name" value="(Trans)glycosidases"/>
    <property type="match status" value="1"/>
</dbReference>
<dbReference type="GO" id="GO:0005992">
    <property type="term" value="P:trehalose biosynthetic process"/>
    <property type="evidence" value="ECO:0007669"/>
    <property type="project" value="TreeGrafter"/>
</dbReference>
<dbReference type="Pfam" id="PF00128">
    <property type="entry name" value="Alpha-amylase"/>
    <property type="match status" value="1"/>
</dbReference>
<dbReference type="GO" id="GO:0030980">
    <property type="term" value="P:alpha-glucan catabolic process"/>
    <property type="evidence" value="ECO:0007669"/>
    <property type="project" value="TreeGrafter"/>
</dbReference>
<dbReference type="EMBL" id="NRQW01000057">
    <property type="protein sequence ID" value="PLZ93645.1"/>
    <property type="molecule type" value="Genomic_DNA"/>
</dbReference>
<organism evidence="2 3">
    <name type="scientific">Fischerella muscicola CCMEE 5323</name>
    <dbReference type="NCBI Taxonomy" id="2019572"/>
    <lineage>
        <taxon>Bacteria</taxon>
        <taxon>Bacillati</taxon>
        <taxon>Cyanobacteriota</taxon>
        <taxon>Cyanophyceae</taxon>
        <taxon>Nostocales</taxon>
        <taxon>Hapalosiphonaceae</taxon>
        <taxon>Fischerella</taxon>
    </lineage>
</organism>
<keyword evidence="3" id="KW-1185">Reference proteome</keyword>
<comment type="caution">
    <text evidence="2">The sequence shown here is derived from an EMBL/GenBank/DDBJ whole genome shotgun (WGS) entry which is preliminary data.</text>
</comment>
<dbReference type="CDD" id="cd11336">
    <property type="entry name" value="AmyAc_MTSase"/>
    <property type="match status" value="1"/>
</dbReference>
<evidence type="ECO:0000259" key="1">
    <source>
        <dbReference type="SMART" id="SM00642"/>
    </source>
</evidence>
<dbReference type="InterPro" id="IPR017853">
    <property type="entry name" value="GH"/>
</dbReference>
<reference evidence="2 3" key="1">
    <citation type="submission" date="2017-08" db="EMBL/GenBank/DDBJ databases">
        <title>Genomes of Fischerella (Mastigocladus) sp. strains.</title>
        <authorList>
            <person name="Miller S.R."/>
        </authorList>
    </citation>
    <scope>NUCLEOTIDE SEQUENCE [LARGE SCALE GENOMIC DNA]</scope>
    <source>
        <strain evidence="2 3">CCMEE 5323</strain>
    </source>
</reference>
<dbReference type="PANTHER" id="PTHR10357:SF216">
    <property type="entry name" value="MALTOOLIGOSYL TREHALOSE SYNTHASE-RELATED"/>
    <property type="match status" value="1"/>
</dbReference>
<dbReference type="RefSeq" id="WP_016869904.1">
    <property type="nucleotide sequence ID" value="NZ_CAWNVR010000652.1"/>
</dbReference>
<dbReference type="AlphaFoldDB" id="A0A2N6K817"/>
<sequence length="946" mass="109641">MQIPIATYRIQFTPSFGFDQAKAIASYLAELGISNLYASPILTARKGSTHGYDTVNPNEINPELGGKEKFAELIAELKHLNIGWVQDIVPNHMAFDSQNHMLVDVLENGSDSQYRDFFDIDWHHHYPENQGKVLAPFLGKFCGDCLESGELQLQYEENGLTINYYSLKFPIRIESYSQVFTYDLGRIRDKLGRDHPDFMKLLSVLYMLKYIPSGEEGRERYDQIVIIKRMLWELWNDSPEVKEFIEENIRIFNGEHGKPESFNHLESLLNEQFFRLAYWKVGNEELNYRRFFTVNDLISIKIEDEQVFETTHSCILKLVQEGTISGLRIDHIDGLYDPAQYLNRLREHAPEVYLVVEKILEPHEELPINWPIQGTTGYDFLNQVNGILCQQSTAAEFDTIYQRFLGRKVSCEELIDQNKRLIISRHLAGDIDNLAHLLKQISGRYRYASDFTMYGLKAALVEILALFPVYRTYISSAGASKADREYIQQVMTQAKKNIPNFLNELSFIEKFLILDIDEHLSQEDQEQWLHFLMRLQQFTGPLMAKGVEDTVLYVYNRLISLNEVGSHPTHFGISLEDFHLFNQQRSSQWPHAMNATSTHDTKRGEDMRARINVLSEIPQEWENHLKEWREINAPHKETVNGQDVPTPNDEYFFYQSLIGAFPFKDEEYPGFVERMQQYIIKAIREAKVHTEWIKPDTAYENAFTNFADRVLKDPENNPFLDAFRPFQRKIQHYGILNSLSQTLVKATVPGLPDFYQGSELWDLSMVDPDNRRPVDFEIRQEYLQDIKTKAAQDISGLIAQLLQTPEDGRVKLFLTYKLLQARREHLDVFQKGTYVKLSVAGSLKSHVVTFARELPDKRIIAIAPRFLTSLVKEGEYPLGEQVWHETRIIPPPGSSEVWYDVITGQKVQGEDTLWLREILQQFPVALLVNQAEAAPQETEGNKQQAK</sequence>
<dbReference type="Proteomes" id="UP000235036">
    <property type="component" value="Unassembled WGS sequence"/>
</dbReference>
<evidence type="ECO:0000313" key="3">
    <source>
        <dbReference type="Proteomes" id="UP000235036"/>
    </source>
</evidence>
<dbReference type="Gene3D" id="1.10.150.200">
    <property type="entry name" value="Maltooligosyl trehalose synthase, domain 3"/>
    <property type="match status" value="1"/>
</dbReference>
<protein>
    <submittedName>
        <fullName evidence="2">Malto-oligosyltrehalose synthase</fullName>
    </submittedName>
</protein>
<dbReference type="Gene3D" id="3.20.20.80">
    <property type="entry name" value="Glycosidases"/>
    <property type="match status" value="4"/>
</dbReference>